<evidence type="ECO:0000256" key="6">
    <source>
        <dbReference type="ARBA" id="ARBA00023002"/>
    </source>
</evidence>
<accession>A0ABD6F2B1</accession>
<evidence type="ECO:0000256" key="1">
    <source>
        <dbReference type="ARBA" id="ARBA00004496"/>
    </source>
</evidence>
<dbReference type="GO" id="GO:0004365">
    <property type="term" value="F:glyceraldehyde-3-phosphate dehydrogenase (NAD+) (phosphorylating) activity"/>
    <property type="evidence" value="ECO:0007669"/>
    <property type="project" value="UniProtKB-EC"/>
</dbReference>
<dbReference type="GO" id="GO:0005737">
    <property type="term" value="C:cytoplasm"/>
    <property type="evidence" value="ECO:0007669"/>
    <property type="project" value="UniProtKB-SubCell"/>
</dbReference>
<comment type="catalytic activity">
    <reaction evidence="8">
        <text>D-glyceraldehyde 3-phosphate + phosphate + NAD(+) = (2R)-3-phospho-glyceroyl phosphate + NADH + H(+)</text>
        <dbReference type="Rhea" id="RHEA:10300"/>
        <dbReference type="ChEBI" id="CHEBI:15378"/>
        <dbReference type="ChEBI" id="CHEBI:43474"/>
        <dbReference type="ChEBI" id="CHEBI:57540"/>
        <dbReference type="ChEBI" id="CHEBI:57604"/>
        <dbReference type="ChEBI" id="CHEBI:57945"/>
        <dbReference type="ChEBI" id="CHEBI:59776"/>
        <dbReference type="EC" id="1.2.1.12"/>
    </reaction>
</comment>
<dbReference type="AlphaFoldDB" id="A0ABD6F2B1"/>
<evidence type="ECO:0000256" key="3">
    <source>
        <dbReference type="ARBA" id="ARBA00007406"/>
    </source>
</evidence>
<protein>
    <recommendedName>
        <fullName evidence="4">glyceraldehyde-3-phosphate dehydrogenase (phosphorylating)</fullName>
        <ecNumber evidence="4">1.2.1.12</ecNumber>
    </recommendedName>
</protein>
<sequence>MAFRIPTPDVSVVDLTCRLEKPASMDEIKAAVKEAANGPMKGILAYTEDLVVSTDFQGDSHSSVFDAKACISLNPNFVKLIAWYDNEFGYSNRVVDLIAYIASK</sequence>
<proteinExistence type="inferred from homology"/>
<dbReference type="SUPFAM" id="SSF55347">
    <property type="entry name" value="Glyceraldehyde-3-phosphate dehydrogenase-like, C-terminal domain"/>
    <property type="match status" value="1"/>
</dbReference>
<feature type="domain" description="Glyceraldehyde 3-phosphate dehydrogenase catalytic" evidence="9">
    <location>
        <begin position="1"/>
        <end position="84"/>
    </location>
</feature>
<comment type="caution">
    <text evidence="10">The sequence shown here is derived from an EMBL/GenBank/DDBJ whole genome shotgun (WGS) entry which is preliminary data.</text>
</comment>
<evidence type="ECO:0000313" key="10">
    <source>
        <dbReference type="EMBL" id="MFH4984109.1"/>
    </source>
</evidence>
<dbReference type="InterPro" id="IPR020829">
    <property type="entry name" value="GlycerAld_3-P_DH_cat"/>
</dbReference>
<keyword evidence="5" id="KW-0963">Cytoplasm</keyword>
<name>A0ABD6F2B1_9BILA</name>
<dbReference type="GO" id="GO:0006096">
    <property type="term" value="P:glycolytic process"/>
    <property type="evidence" value="ECO:0007669"/>
    <property type="project" value="UniProtKB-KW"/>
</dbReference>
<evidence type="ECO:0000256" key="2">
    <source>
        <dbReference type="ARBA" id="ARBA00004869"/>
    </source>
</evidence>
<dbReference type="Proteomes" id="UP001608902">
    <property type="component" value="Unassembled WGS sequence"/>
</dbReference>
<organism evidence="10 11">
    <name type="scientific">Gnathostoma spinigerum</name>
    <dbReference type="NCBI Taxonomy" id="75299"/>
    <lineage>
        <taxon>Eukaryota</taxon>
        <taxon>Metazoa</taxon>
        <taxon>Ecdysozoa</taxon>
        <taxon>Nematoda</taxon>
        <taxon>Chromadorea</taxon>
        <taxon>Rhabditida</taxon>
        <taxon>Spirurina</taxon>
        <taxon>Gnathostomatomorpha</taxon>
        <taxon>Gnathostomatoidea</taxon>
        <taxon>Gnathostomatidae</taxon>
        <taxon>Gnathostoma</taxon>
    </lineage>
</organism>
<evidence type="ECO:0000259" key="9">
    <source>
        <dbReference type="Pfam" id="PF02800"/>
    </source>
</evidence>
<dbReference type="PANTHER" id="PTHR10836">
    <property type="entry name" value="GLYCERALDEHYDE 3-PHOSPHATE DEHYDROGENASE"/>
    <property type="match status" value="1"/>
</dbReference>
<evidence type="ECO:0000256" key="5">
    <source>
        <dbReference type="ARBA" id="ARBA00022490"/>
    </source>
</evidence>
<dbReference type="EMBL" id="JBGFUD010015280">
    <property type="protein sequence ID" value="MFH4984109.1"/>
    <property type="molecule type" value="Genomic_DNA"/>
</dbReference>
<evidence type="ECO:0000256" key="7">
    <source>
        <dbReference type="ARBA" id="ARBA00023152"/>
    </source>
</evidence>
<reference evidence="10 11" key="1">
    <citation type="submission" date="2024-08" db="EMBL/GenBank/DDBJ databases">
        <title>Gnathostoma spinigerum genome.</title>
        <authorList>
            <person name="Gonzalez-Bertolin B."/>
            <person name="Monzon S."/>
            <person name="Zaballos A."/>
            <person name="Jimenez P."/>
            <person name="Dekumyoy P."/>
            <person name="Varona S."/>
            <person name="Cuesta I."/>
            <person name="Sumanam S."/>
            <person name="Adisakwattana P."/>
            <person name="Gasser R.B."/>
            <person name="Hernandez-Gonzalez A."/>
            <person name="Young N.D."/>
            <person name="Perteguer M.J."/>
        </authorList>
    </citation>
    <scope>NUCLEOTIDE SEQUENCE [LARGE SCALE GENOMIC DNA]</scope>
    <source>
        <strain evidence="10">AL3</strain>
        <tissue evidence="10">Liver</tissue>
    </source>
</reference>
<dbReference type="EC" id="1.2.1.12" evidence="4"/>
<dbReference type="PANTHER" id="PTHR10836:SF76">
    <property type="entry name" value="GLYCERALDEHYDE-3-PHOSPHATE DEHYDROGENASE-RELATED"/>
    <property type="match status" value="1"/>
</dbReference>
<comment type="subcellular location">
    <subcellularLocation>
        <location evidence="1">Cytoplasm</location>
    </subcellularLocation>
</comment>
<evidence type="ECO:0000313" key="11">
    <source>
        <dbReference type="Proteomes" id="UP001608902"/>
    </source>
</evidence>
<dbReference type="Gene3D" id="3.40.50.720">
    <property type="entry name" value="NAD(P)-binding Rossmann-like Domain"/>
    <property type="match status" value="1"/>
</dbReference>
<gene>
    <name evidence="10" type="ORF">AB6A40_010818</name>
</gene>
<comment type="pathway">
    <text evidence="2">Carbohydrate degradation; glycolysis; pyruvate from D-glyceraldehyde 3-phosphate: step 1/5.</text>
</comment>
<keyword evidence="6" id="KW-0560">Oxidoreductase</keyword>
<dbReference type="InterPro" id="IPR020831">
    <property type="entry name" value="GlycerAld/Erythrose_P_DH"/>
</dbReference>
<dbReference type="FunFam" id="3.40.50.720:FF:000636">
    <property type="entry name" value="Glyceraldehyde-3-phosphate dehydrogenase 2, cytosolic"/>
    <property type="match status" value="1"/>
</dbReference>
<dbReference type="Pfam" id="PF02800">
    <property type="entry name" value="Gp_dh_C"/>
    <property type="match status" value="1"/>
</dbReference>
<keyword evidence="11" id="KW-1185">Reference proteome</keyword>
<dbReference type="Gene3D" id="3.30.360.10">
    <property type="entry name" value="Dihydrodipicolinate Reductase, domain 2"/>
    <property type="match status" value="1"/>
</dbReference>
<evidence type="ECO:0000256" key="8">
    <source>
        <dbReference type="ARBA" id="ARBA00047698"/>
    </source>
</evidence>
<evidence type="ECO:0000256" key="4">
    <source>
        <dbReference type="ARBA" id="ARBA00013119"/>
    </source>
</evidence>
<keyword evidence="7" id="KW-0324">Glycolysis</keyword>
<comment type="similarity">
    <text evidence="3">Belongs to the glyceraldehyde-3-phosphate dehydrogenase family.</text>
</comment>